<dbReference type="PANTHER" id="PTHR47123">
    <property type="entry name" value="F-BOX PROTEIN SKIP23"/>
    <property type="match status" value="1"/>
</dbReference>
<organism evidence="4 5">
    <name type="scientific">Spinacia oleracea</name>
    <name type="common">Spinach</name>
    <dbReference type="NCBI Taxonomy" id="3562"/>
    <lineage>
        <taxon>Eukaryota</taxon>
        <taxon>Viridiplantae</taxon>
        <taxon>Streptophyta</taxon>
        <taxon>Embryophyta</taxon>
        <taxon>Tracheophyta</taxon>
        <taxon>Spermatophyta</taxon>
        <taxon>Magnoliopsida</taxon>
        <taxon>eudicotyledons</taxon>
        <taxon>Gunneridae</taxon>
        <taxon>Pentapetalae</taxon>
        <taxon>Caryophyllales</taxon>
        <taxon>Chenopodiaceae</taxon>
        <taxon>Chenopodioideae</taxon>
        <taxon>Anserineae</taxon>
        <taxon>Spinacia</taxon>
    </lineage>
</organism>
<dbReference type="GeneID" id="130460813"/>
<dbReference type="InterPro" id="IPR005174">
    <property type="entry name" value="KIB1-4_b-propeller"/>
</dbReference>
<name>A0ABM3QLY5_SPIOL</name>
<feature type="compositionally biased region" description="Basic and acidic residues" evidence="1">
    <location>
        <begin position="385"/>
        <end position="395"/>
    </location>
</feature>
<dbReference type="Pfam" id="PF03478">
    <property type="entry name" value="Beta-prop_KIB1-4"/>
    <property type="match status" value="1"/>
</dbReference>
<dbReference type="RefSeq" id="XP_056684379.1">
    <property type="nucleotide sequence ID" value="XM_056828401.1"/>
</dbReference>
<proteinExistence type="predicted"/>
<reference evidence="5" key="2">
    <citation type="submission" date="2025-08" db="UniProtKB">
        <authorList>
            <consortium name="RefSeq"/>
        </authorList>
    </citation>
    <scope>IDENTIFICATION</scope>
    <source>
        <tissue evidence="5">Leaf</tissue>
    </source>
</reference>
<evidence type="ECO:0000259" key="2">
    <source>
        <dbReference type="Pfam" id="PF00646"/>
    </source>
</evidence>
<dbReference type="InterPro" id="IPR001810">
    <property type="entry name" value="F-box_dom"/>
</dbReference>
<dbReference type="Gene3D" id="1.20.1280.50">
    <property type="match status" value="1"/>
</dbReference>
<keyword evidence="4" id="KW-1185">Reference proteome</keyword>
<dbReference type="PANTHER" id="PTHR47123:SF6">
    <property type="entry name" value="F-BOX PROTEIN SKIP23-LIKE ISOFORM X1"/>
    <property type="match status" value="1"/>
</dbReference>
<dbReference type="Pfam" id="PF00646">
    <property type="entry name" value="F-box"/>
    <property type="match status" value="1"/>
</dbReference>
<feature type="compositionally biased region" description="Acidic residues" evidence="1">
    <location>
        <begin position="367"/>
        <end position="384"/>
    </location>
</feature>
<evidence type="ECO:0000256" key="1">
    <source>
        <dbReference type="SAM" id="MobiDB-lite"/>
    </source>
</evidence>
<accession>A0ABM3QLY5</accession>
<feature type="region of interest" description="Disordered" evidence="1">
    <location>
        <begin position="360"/>
        <end position="395"/>
    </location>
</feature>
<evidence type="ECO:0000313" key="5">
    <source>
        <dbReference type="RefSeq" id="XP_056684379.1"/>
    </source>
</evidence>
<feature type="domain" description="KIB1-4 beta-propeller" evidence="3">
    <location>
        <begin position="191"/>
        <end position="311"/>
    </location>
</feature>
<sequence>MKSRFRCRQISWSELAPDLLTIIAERLETRADVLHFRRVCKTWRASAPLSLLTPKNILSPLFPCGPYRLTNEYGFTNSKTNNIVASSVFLLQSNVNPSLPPWLFFVDEFTKGKLSIRCPNASTMPIDFPKAMDLSRLNVLELGRFHRSTCQGNRDNYKAVLFVNPKCVTHPAINDCTLMELSQQRDIGFAYSIDYHSLKVSSVVEDSCCEASGEHNTRKFLVVSCDELYAIHVQRRKWGATLKCFRMNEEEEKWDYLEDIGEERILFVTFDGCFFASAKDFPGWKGNCIVFPDFSFLRAYNYCSNGDIHVFHLKRGDCGVVLSSSYPGPPGNCSTSRYADVLWPPPSWIWNDKHCTLGGEEHKEHEDVDEEEDDREEEEENDDNEERKDEELDEQ</sequence>
<protein>
    <submittedName>
        <fullName evidence="5">F-box protein SKIP23-like</fullName>
    </submittedName>
</protein>
<evidence type="ECO:0000259" key="3">
    <source>
        <dbReference type="Pfam" id="PF03478"/>
    </source>
</evidence>
<evidence type="ECO:0000313" key="4">
    <source>
        <dbReference type="Proteomes" id="UP000813463"/>
    </source>
</evidence>
<dbReference type="InterPro" id="IPR051304">
    <property type="entry name" value="SCF_F-box_domain"/>
</dbReference>
<feature type="domain" description="F-box" evidence="2">
    <location>
        <begin position="12"/>
        <end position="45"/>
    </location>
</feature>
<gene>
    <name evidence="5" type="primary">LOC130460813</name>
</gene>
<reference evidence="4" key="1">
    <citation type="journal article" date="2021" name="Nat. Commun.">
        <title>Genomic analyses provide insights into spinach domestication and the genetic basis of agronomic traits.</title>
        <authorList>
            <person name="Cai X."/>
            <person name="Sun X."/>
            <person name="Xu C."/>
            <person name="Sun H."/>
            <person name="Wang X."/>
            <person name="Ge C."/>
            <person name="Zhang Z."/>
            <person name="Wang Q."/>
            <person name="Fei Z."/>
            <person name="Jiao C."/>
            <person name="Wang Q."/>
        </authorList>
    </citation>
    <scope>NUCLEOTIDE SEQUENCE [LARGE SCALE GENOMIC DNA]</scope>
    <source>
        <strain evidence="4">cv. Varoflay</strain>
    </source>
</reference>
<dbReference type="Proteomes" id="UP000813463">
    <property type="component" value="Chromosome 5"/>
</dbReference>